<dbReference type="PANTHER" id="PTHR43449:SF1">
    <property type="entry name" value="POLYMERASE BETA NUCLEOTIDYLTRANSFERASE DOMAIN-CONTAINING PROTEIN"/>
    <property type="match status" value="1"/>
</dbReference>
<dbReference type="InterPro" id="IPR002934">
    <property type="entry name" value="Polymerase_NTP_transf_dom"/>
</dbReference>
<reference evidence="2 3" key="1">
    <citation type="journal article" date="2016" name="Nat. Commun.">
        <title>Thousands of microbial genomes shed light on interconnected biogeochemical processes in an aquifer system.</title>
        <authorList>
            <person name="Anantharaman K."/>
            <person name="Brown C.T."/>
            <person name="Hug L.A."/>
            <person name="Sharon I."/>
            <person name="Castelle C.J."/>
            <person name="Probst A.J."/>
            <person name="Thomas B.C."/>
            <person name="Singh A."/>
            <person name="Wilkins M.J."/>
            <person name="Karaoz U."/>
            <person name="Brodie E.L."/>
            <person name="Williams K.H."/>
            <person name="Hubbard S.S."/>
            <person name="Banfield J.F."/>
        </authorList>
    </citation>
    <scope>NUCLEOTIDE SEQUENCE [LARGE SCALE GENOMIC DNA]</scope>
</reference>
<proteinExistence type="predicted"/>
<dbReference type="GO" id="GO:0016779">
    <property type="term" value="F:nucleotidyltransferase activity"/>
    <property type="evidence" value="ECO:0007669"/>
    <property type="project" value="InterPro"/>
</dbReference>
<feature type="domain" description="Polymerase nucleotidyl transferase" evidence="1">
    <location>
        <begin position="4"/>
        <end position="60"/>
    </location>
</feature>
<protein>
    <recommendedName>
        <fullName evidence="1">Polymerase nucleotidyl transferase domain-containing protein</fullName>
    </recommendedName>
</protein>
<dbReference type="AlphaFoldDB" id="A0A1F6Y030"/>
<dbReference type="Proteomes" id="UP000176479">
    <property type="component" value="Unassembled WGS sequence"/>
</dbReference>
<dbReference type="CDD" id="cd05403">
    <property type="entry name" value="NT_KNTase_like"/>
    <property type="match status" value="1"/>
</dbReference>
<name>A0A1F6Y030_9BACT</name>
<evidence type="ECO:0000313" key="3">
    <source>
        <dbReference type="Proteomes" id="UP000176479"/>
    </source>
</evidence>
<dbReference type="PANTHER" id="PTHR43449">
    <property type="entry name" value="NUCLEOTIDYLTRANSFERASE"/>
    <property type="match status" value="1"/>
</dbReference>
<evidence type="ECO:0000259" key="1">
    <source>
        <dbReference type="Pfam" id="PF01909"/>
    </source>
</evidence>
<accession>A0A1F6Y030</accession>
<evidence type="ECO:0000313" key="2">
    <source>
        <dbReference type="EMBL" id="OGI99729.1"/>
    </source>
</evidence>
<sequence length="93" mass="10458">MEYKKLLQADNLPIVGIYVFGSQAKGNPREDSDIDVAVVSPRFINRWSALEYLYGKLPYGMGWTIEPVGFSPSDFDSKYSSLINEIKMYGVAV</sequence>
<dbReference type="SUPFAM" id="SSF81301">
    <property type="entry name" value="Nucleotidyltransferase"/>
    <property type="match status" value="1"/>
</dbReference>
<dbReference type="Gene3D" id="3.30.460.10">
    <property type="entry name" value="Beta Polymerase, domain 2"/>
    <property type="match status" value="1"/>
</dbReference>
<dbReference type="Pfam" id="PF01909">
    <property type="entry name" value="NTP_transf_2"/>
    <property type="match status" value="1"/>
</dbReference>
<dbReference type="InterPro" id="IPR043519">
    <property type="entry name" value="NT_sf"/>
</dbReference>
<gene>
    <name evidence="2" type="ORF">A3H53_00385</name>
</gene>
<organism evidence="2 3">
    <name type="scientific">Candidatus Nomurabacteria bacterium RIFCSPLOWO2_02_FULL_40_10</name>
    <dbReference type="NCBI Taxonomy" id="1801786"/>
    <lineage>
        <taxon>Bacteria</taxon>
        <taxon>Candidatus Nomuraibacteriota</taxon>
    </lineage>
</organism>
<comment type="caution">
    <text evidence="2">The sequence shown here is derived from an EMBL/GenBank/DDBJ whole genome shotgun (WGS) entry which is preliminary data.</text>
</comment>
<dbReference type="EMBL" id="MFVK01000009">
    <property type="protein sequence ID" value="OGI99729.1"/>
    <property type="molecule type" value="Genomic_DNA"/>
</dbReference>